<dbReference type="GO" id="GO:0004519">
    <property type="term" value="F:endonuclease activity"/>
    <property type="evidence" value="ECO:0007669"/>
    <property type="project" value="UniProtKB-KW"/>
</dbReference>
<dbReference type="EMBL" id="JANBQF010001007">
    <property type="protein sequence ID" value="KAJ1998311.1"/>
    <property type="molecule type" value="Genomic_DNA"/>
</dbReference>
<dbReference type="Pfam" id="PF01930">
    <property type="entry name" value="Cas_Cas4"/>
    <property type="match status" value="1"/>
</dbReference>
<dbReference type="InterPro" id="IPR014808">
    <property type="entry name" value="DNA_replication_fac_Dna2_N"/>
</dbReference>
<evidence type="ECO:0000256" key="1">
    <source>
        <dbReference type="ARBA" id="ARBA00001966"/>
    </source>
</evidence>
<reference evidence="13" key="1">
    <citation type="submission" date="2022-07" db="EMBL/GenBank/DDBJ databases">
        <title>Phylogenomic reconstructions and comparative analyses of Kickxellomycotina fungi.</title>
        <authorList>
            <person name="Reynolds N.K."/>
            <person name="Stajich J.E."/>
            <person name="Barry K."/>
            <person name="Grigoriev I.V."/>
            <person name="Crous P."/>
            <person name="Smith M.E."/>
        </authorList>
    </citation>
    <scope>NUCLEOTIDE SEQUENCE</scope>
    <source>
        <strain evidence="13">IMI 214461</strain>
    </source>
</reference>
<dbReference type="GO" id="GO:0046872">
    <property type="term" value="F:metal ion binding"/>
    <property type="evidence" value="ECO:0007669"/>
    <property type="project" value="UniProtKB-KW"/>
</dbReference>
<organism evidence="13 14">
    <name type="scientific">Coemansia thaxteri</name>
    <dbReference type="NCBI Taxonomy" id="2663907"/>
    <lineage>
        <taxon>Eukaryota</taxon>
        <taxon>Fungi</taxon>
        <taxon>Fungi incertae sedis</taxon>
        <taxon>Zoopagomycota</taxon>
        <taxon>Kickxellomycotina</taxon>
        <taxon>Kickxellomycetes</taxon>
        <taxon>Kickxellales</taxon>
        <taxon>Kickxellaceae</taxon>
        <taxon>Coemansia</taxon>
    </lineage>
</organism>
<accession>A0A9W8ECZ8</accession>
<dbReference type="InterPro" id="IPR051827">
    <property type="entry name" value="Cas4_exonuclease"/>
</dbReference>
<keyword evidence="6 13" id="KW-0378">Hydrolase</keyword>
<evidence type="ECO:0000259" key="11">
    <source>
        <dbReference type="Pfam" id="PF01930"/>
    </source>
</evidence>
<keyword evidence="8" id="KW-0067">ATP-binding</keyword>
<evidence type="ECO:0000259" key="12">
    <source>
        <dbReference type="Pfam" id="PF08696"/>
    </source>
</evidence>
<dbReference type="InterPro" id="IPR022765">
    <property type="entry name" value="Dna2/Cas4_DUF83"/>
</dbReference>
<comment type="similarity">
    <text evidence="2">Belongs to the DNA2/NAM7 helicase family.</text>
</comment>
<keyword evidence="4" id="KW-0479">Metal-binding</keyword>
<feature type="domain" description="DNA replication factor Dna2 N-terminal" evidence="12">
    <location>
        <begin position="140"/>
        <end position="350"/>
    </location>
</feature>
<evidence type="ECO:0000313" key="14">
    <source>
        <dbReference type="Proteomes" id="UP001150907"/>
    </source>
</evidence>
<feature type="domain" description="DUF83" evidence="11">
    <location>
        <begin position="357"/>
        <end position="464"/>
    </location>
</feature>
<evidence type="ECO:0000256" key="6">
    <source>
        <dbReference type="ARBA" id="ARBA00022801"/>
    </source>
</evidence>
<dbReference type="AlphaFoldDB" id="A0A9W8ECZ8"/>
<dbReference type="GO" id="GO:0051536">
    <property type="term" value="F:iron-sulfur cluster binding"/>
    <property type="evidence" value="ECO:0007669"/>
    <property type="project" value="UniProtKB-KW"/>
</dbReference>
<evidence type="ECO:0000256" key="4">
    <source>
        <dbReference type="ARBA" id="ARBA00022723"/>
    </source>
</evidence>
<dbReference type="GO" id="GO:0016787">
    <property type="term" value="F:hydrolase activity"/>
    <property type="evidence" value="ECO:0007669"/>
    <property type="project" value="UniProtKB-KW"/>
</dbReference>
<keyword evidence="10" id="KW-0411">Iron-sulfur</keyword>
<keyword evidence="14" id="KW-1185">Reference proteome</keyword>
<keyword evidence="9" id="KW-0408">Iron</keyword>
<evidence type="ECO:0000256" key="5">
    <source>
        <dbReference type="ARBA" id="ARBA00022741"/>
    </source>
</evidence>
<dbReference type="Proteomes" id="UP001150907">
    <property type="component" value="Unassembled WGS sequence"/>
</dbReference>
<keyword evidence="5" id="KW-0547">Nucleotide-binding</keyword>
<feature type="non-terminal residue" evidence="13">
    <location>
        <position position="737"/>
    </location>
</feature>
<evidence type="ECO:0000256" key="3">
    <source>
        <dbReference type="ARBA" id="ARBA00022722"/>
    </source>
</evidence>
<dbReference type="OrthoDB" id="6513042at2759"/>
<keyword evidence="7" id="KW-0347">Helicase</keyword>
<dbReference type="GO" id="GO:0005524">
    <property type="term" value="F:ATP binding"/>
    <property type="evidence" value="ECO:0007669"/>
    <property type="project" value="UniProtKB-KW"/>
</dbReference>
<gene>
    <name evidence="13" type="primary">dna2_1</name>
    <name evidence="13" type="ORF">H4R26_005509</name>
</gene>
<protein>
    <submittedName>
        <fullName evidence="13">DNA replication endonuclease-helicase Dna2</fullName>
        <ecNumber evidence="13">3.6.4.12</ecNumber>
    </submittedName>
</protein>
<dbReference type="PANTHER" id="PTHR36531:SF6">
    <property type="entry name" value="DNA REPLICATION ATP-DEPENDENT HELICASE_NUCLEASE DNA2"/>
    <property type="match status" value="1"/>
</dbReference>
<sequence>MPSLELENVASLVPSEAPATTDNPNDVDDLGLDDVDMDDLLEGLDQLDDNLDDLLEGLDDCDGINDEGLFDVDGSNPQALETTGAVLASEPARRFKMHEKCLTLLVTDGLFTSGQLHALPNDVGARPQKIVRVYSQTARRELILLLRDQWYSTPVAIGDYLNIVGEMTEISERGEVVVDSQSVDILPVLQPDVLVSCTHLSESFTCLRRAVLKDWIREIPDKSQPNTAMLLGTLLHDLFQSCALKNKWDDATMSATIRSLIKDNIARLWECQVDETTVHEQIAECVPIYQEWARTYMHHSAQLGSTFSTHRNHSLANDPEPLVTVSKILNMEENVWSPKFGLKGKVDLTVLAKYTSQGALVQPFELKTGRNTQNTSHRAQLVLYTLLLSDRYDVDITSGLLYYPRTNEMVCVPRIDDELRGLVATRNEMIPFLTHSTNPSRDPPAMLGQEFMCKRCAIRPSCFIKHRAIEGGDHESAKMPRGVWEEQVGHLSQDHLDFVRVWMGLIDSEESDMQQYRSELWNMKAAYREANTGRCLSSLKMEVGLTEDTGVVGSYSRYRQTFVPAARAGRQSFLDSQLAVGDPIVVSSEAGHYAFMIGYVSALEFSRIVIAGDRPARGVPKRLAQFDWRTNQDFESIMEIRPRNIVASQSEDTLIHADVPESAAQDTFRIDKDEMNSAISRIRANVMRLFTSTNGSPECRRLVVDLQQPTFVSLPQDVEVKIQQIQSAKRLNAGQAA</sequence>
<keyword evidence="13" id="KW-0255">Endonuclease</keyword>
<comment type="caution">
    <text evidence="13">The sequence shown here is derived from an EMBL/GenBank/DDBJ whole genome shotgun (WGS) entry which is preliminary data.</text>
</comment>
<evidence type="ECO:0000313" key="13">
    <source>
        <dbReference type="EMBL" id="KAJ1998311.1"/>
    </source>
</evidence>
<evidence type="ECO:0000256" key="7">
    <source>
        <dbReference type="ARBA" id="ARBA00022806"/>
    </source>
</evidence>
<evidence type="ECO:0000256" key="10">
    <source>
        <dbReference type="ARBA" id="ARBA00023014"/>
    </source>
</evidence>
<evidence type="ECO:0000256" key="8">
    <source>
        <dbReference type="ARBA" id="ARBA00022840"/>
    </source>
</evidence>
<comment type="cofactor">
    <cofactor evidence="1">
        <name>[4Fe-4S] cluster</name>
        <dbReference type="ChEBI" id="CHEBI:49883"/>
    </cofactor>
</comment>
<proteinExistence type="inferred from homology"/>
<evidence type="ECO:0000256" key="9">
    <source>
        <dbReference type="ARBA" id="ARBA00023004"/>
    </source>
</evidence>
<dbReference type="Gene3D" id="3.90.320.10">
    <property type="match status" value="1"/>
</dbReference>
<dbReference type="CDD" id="cd22318">
    <property type="entry name" value="DNA2_N-like"/>
    <property type="match status" value="1"/>
</dbReference>
<dbReference type="EC" id="3.6.4.12" evidence="13"/>
<evidence type="ECO:0000256" key="2">
    <source>
        <dbReference type="ARBA" id="ARBA00007913"/>
    </source>
</evidence>
<keyword evidence="3" id="KW-0540">Nuclease</keyword>
<name>A0A9W8ECZ8_9FUNG</name>
<dbReference type="InterPro" id="IPR011604">
    <property type="entry name" value="PDDEXK-like_dom_sf"/>
</dbReference>
<dbReference type="PANTHER" id="PTHR36531">
    <property type="entry name" value="CRISPR-ASSOCIATED EXONUCLEASE CAS4"/>
    <property type="match status" value="1"/>
</dbReference>
<dbReference type="GO" id="GO:0003678">
    <property type="term" value="F:DNA helicase activity"/>
    <property type="evidence" value="ECO:0007669"/>
    <property type="project" value="UniProtKB-EC"/>
</dbReference>
<dbReference type="Pfam" id="PF08696">
    <property type="entry name" value="Dna2"/>
    <property type="match status" value="1"/>
</dbReference>